<comment type="caution">
    <text evidence="1">The sequence shown here is derived from an EMBL/GenBank/DDBJ whole genome shotgun (WGS) entry which is preliminary data.</text>
</comment>
<reference evidence="1" key="1">
    <citation type="submission" date="2022-11" db="EMBL/GenBank/DDBJ databases">
        <authorList>
            <person name="Somphong A."/>
            <person name="Phongsopitanun W."/>
        </authorList>
    </citation>
    <scope>NUCLEOTIDE SEQUENCE</scope>
    <source>
        <strain evidence="1">Pm04-4</strain>
    </source>
</reference>
<evidence type="ECO:0000313" key="2">
    <source>
        <dbReference type="Proteomes" id="UP001151002"/>
    </source>
</evidence>
<protein>
    <submittedName>
        <fullName evidence="1">Uncharacterized protein</fullName>
    </submittedName>
</protein>
<dbReference type="EMBL" id="JAPNTZ010000001">
    <property type="protein sequence ID" value="MCY1136806.1"/>
    <property type="molecule type" value="Genomic_DNA"/>
</dbReference>
<organism evidence="1 2">
    <name type="scientific">Paractinoplanes pyxinae</name>
    <dbReference type="NCBI Taxonomy" id="2997416"/>
    <lineage>
        <taxon>Bacteria</taxon>
        <taxon>Bacillati</taxon>
        <taxon>Actinomycetota</taxon>
        <taxon>Actinomycetes</taxon>
        <taxon>Micromonosporales</taxon>
        <taxon>Micromonosporaceae</taxon>
        <taxon>Paractinoplanes</taxon>
    </lineage>
</organism>
<gene>
    <name evidence="1" type="ORF">OWR29_02265</name>
</gene>
<name>A0ABT4ARF3_9ACTN</name>
<accession>A0ABT4ARF3</accession>
<sequence length="43" mass="4671">MLLQRLALAENVTAQLSQCFGRLRPDVVVLLQCLASAEDGTAR</sequence>
<evidence type="ECO:0000313" key="1">
    <source>
        <dbReference type="EMBL" id="MCY1136806.1"/>
    </source>
</evidence>
<dbReference type="RefSeq" id="WP_267560585.1">
    <property type="nucleotide sequence ID" value="NZ_JAPNTZ010000001.1"/>
</dbReference>
<dbReference type="Proteomes" id="UP001151002">
    <property type="component" value="Unassembled WGS sequence"/>
</dbReference>
<keyword evidence="2" id="KW-1185">Reference proteome</keyword>
<proteinExistence type="predicted"/>